<feature type="region of interest" description="Disordered" evidence="3">
    <location>
        <begin position="195"/>
        <end position="216"/>
    </location>
</feature>
<feature type="region of interest" description="Disordered" evidence="3">
    <location>
        <begin position="316"/>
        <end position="365"/>
    </location>
</feature>
<keyword evidence="5" id="KW-1185">Reference proteome</keyword>
<dbReference type="STRING" id="70415.A0A5S6QNG1"/>
<keyword evidence="2" id="KW-0694">RNA-binding</keyword>
<feature type="compositionally biased region" description="Low complexity" evidence="3">
    <location>
        <begin position="316"/>
        <end position="342"/>
    </location>
</feature>
<name>A0A5S6QNG1_TRIMR</name>
<organism evidence="5 6">
    <name type="scientific">Trichuris muris</name>
    <name type="common">Mouse whipworm</name>
    <dbReference type="NCBI Taxonomy" id="70415"/>
    <lineage>
        <taxon>Eukaryota</taxon>
        <taxon>Metazoa</taxon>
        <taxon>Ecdysozoa</taxon>
        <taxon>Nematoda</taxon>
        <taxon>Enoplea</taxon>
        <taxon>Dorylaimia</taxon>
        <taxon>Trichinellida</taxon>
        <taxon>Trichuridae</taxon>
        <taxon>Trichuris</taxon>
    </lineage>
</organism>
<proteinExistence type="inferred from homology"/>
<feature type="region of interest" description="Disordered" evidence="3">
    <location>
        <begin position="1"/>
        <end position="62"/>
    </location>
</feature>
<evidence type="ECO:0000256" key="1">
    <source>
        <dbReference type="ARBA" id="ARBA00006151"/>
    </source>
</evidence>
<evidence type="ECO:0000256" key="3">
    <source>
        <dbReference type="SAM" id="MobiDB-lite"/>
    </source>
</evidence>
<evidence type="ECO:0000313" key="6">
    <source>
        <dbReference type="WBParaSite" id="TMUE_2000008728.1"/>
    </source>
</evidence>
<dbReference type="Gene3D" id="1.10.8.1120">
    <property type="entry name" value="Histone RNA hairpin-binding protein RNA-binding domain"/>
    <property type="match status" value="1"/>
</dbReference>
<dbReference type="InterPro" id="IPR026502">
    <property type="entry name" value="SLBP1/SLBP2"/>
</dbReference>
<dbReference type="AlphaFoldDB" id="A0A5S6QNG1"/>
<feature type="domain" description="Histone RNA hairpin-binding protein RNA-binding" evidence="4">
    <location>
        <begin position="240"/>
        <end position="305"/>
    </location>
</feature>
<dbReference type="InterPro" id="IPR038294">
    <property type="entry name" value="SLBP_RNA_bind_sf"/>
</dbReference>
<evidence type="ECO:0000256" key="2">
    <source>
        <dbReference type="ARBA" id="ARBA00022884"/>
    </source>
</evidence>
<protein>
    <submittedName>
        <fullName evidence="6">SLBP_RNA_bind domain-containing protein</fullName>
    </submittedName>
</protein>
<dbReference type="InterPro" id="IPR029344">
    <property type="entry name" value="SLBP_RNA_bind"/>
</dbReference>
<feature type="compositionally biased region" description="Polar residues" evidence="3">
    <location>
        <begin position="16"/>
        <end position="25"/>
    </location>
</feature>
<reference evidence="6" key="1">
    <citation type="submission" date="2019-12" db="UniProtKB">
        <authorList>
            <consortium name="WormBaseParasite"/>
        </authorList>
    </citation>
    <scope>IDENTIFICATION</scope>
</reference>
<dbReference type="GO" id="GO:0071207">
    <property type="term" value="F:histone pre-mRNA stem-loop binding"/>
    <property type="evidence" value="ECO:0007669"/>
    <property type="project" value="TreeGrafter"/>
</dbReference>
<dbReference type="PANTHER" id="PTHR17408">
    <property type="entry name" value="HISTONE RNA HAIRPIN-BINDING PROTEIN"/>
    <property type="match status" value="1"/>
</dbReference>
<dbReference type="GO" id="GO:0005737">
    <property type="term" value="C:cytoplasm"/>
    <property type="evidence" value="ECO:0007669"/>
    <property type="project" value="TreeGrafter"/>
</dbReference>
<dbReference type="PANTHER" id="PTHR17408:SF0">
    <property type="entry name" value="HISTONE RNA HAIRPIN-BINDING PROTEIN"/>
    <property type="match status" value="1"/>
</dbReference>
<dbReference type="GO" id="GO:0051028">
    <property type="term" value="P:mRNA transport"/>
    <property type="evidence" value="ECO:0007669"/>
    <property type="project" value="TreeGrafter"/>
</dbReference>
<dbReference type="Proteomes" id="UP000046395">
    <property type="component" value="Unassembled WGS sequence"/>
</dbReference>
<dbReference type="WBParaSite" id="TMUE_2000008728.1">
    <property type="protein sequence ID" value="TMUE_2000008728.1"/>
    <property type="gene ID" value="WBGene00300380"/>
</dbReference>
<dbReference type="Pfam" id="PF15247">
    <property type="entry name" value="SLBP_RNA_bind"/>
    <property type="match status" value="1"/>
</dbReference>
<dbReference type="GO" id="GO:0003729">
    <property type="term" value="F:mRNA binding"/>
    <property type="evidence" value="ECO:0007669"/>
    <property type="project" value="InterPro"/>
</dbReference>
<feature type="compositionally biased region" description="Polar residues" evidence="3">
    <location>
        <begin position="195"/>
        <end position="207"/>
    </location>
</feature>
<dbReference type="GO" id="GO:0006398">
    <property type="term" value="P:mRNA 3'-end processing by stem-loop binding and cleavage"/>
    <property type="evidence" value="ECO:0007669"/>
    <property type="project" value="TreeGrafter"/>
</dbReference>
<evidence type="ECO:0000259" key="4">
    <source>
        <dbReference type="Pfam" id="PF15247"/>
    </source>
</evidence>
<accession>A0A5S6QNG1</accession>
<comment type="similarity">
    <text evidence="1">Belongs to the SLBP family.</text>
</comment>
<dbReference type="GO" id="GO:0071204">
    <property type="term" value="C:histone pre-mRNA 3'end processing complex"/>
    <property type="evidence" value="ECO:0007669"/>
    <property type="project" value="TreeGrafter"/>
</dbReference>
<evidence type="ECO:0000313" key="5">
    <source>
        <dbReference type="Proteomes" id="UP000046395"/>
    </source>
</evidence>
<sequence length="365" mass="40595">MATSGRSKPRDGVPSSAPQKGSSSTRSERSLVTEHSVYSDNGRSRQHEDAVDSSLASSTEDGDFFSSHNIEKSWVEIMEEEAMALKSNHAADKFVQSASCTSRLQVKGDTDFSGMMGKTESIVHQTNGSVSSSLDRRGSTKKRNLSDLLDQDNWTKVRSVVLLNQEDTCDIGNVPEEDSLSNECQYDSESTLQEMKSSSPFSGSQGMQADCPPTAKKVRHEGPTLLPSYMPPRTGWEWDECVIERRNRDLFKGYNSDVYKRYIAKYPKREREQRIHPVTPNKYIKMSRRSWDMQVRIWRRSLYSFMGEAIESDSSILSSSTSDVSSSTSYDSDAASVSSVSLCEASLPGSRASPCRSEDDTLTGL</sequence>